<evidence type="ECO:0000313" key="1">
    <source>
        <dbReference type="EMBL" id="KAK7290135.1"/>
    </source>
</evidence>
<gene>
    <name evidence="1" type="ORF">RIF29_04344</name>
</gene>
<comment type="caution">
    <text evidence="1">The sequence shown here is derived from an EMBL/GenBank/DDBJ whole genome shotgun (WGS) entry which is preliminary data.</text>
</comment>
<evidence type="ECO:0000313" key="2">
    <source>
        <dbReference type="Proteomes" id="UP001372338"/>
    </source>
</evidence>
<sequence length="117" mass="13500">MPRLFESSSTLFFRSAAHSSALLTAEAFSSTYCFSSSIFLAILKHPCSKSKYQVLFGVIVDELWTRRNKLIFEGKQISWEESISKVHAVREQIRQAFKGYNNVKNRKCAHQMELPTY</sequence>
<protein>
    <submittedName>
        <fullName evidence="1">Uncharacterized protein</fullName>
    </submittedName>
</protein>
<proteinExistence type="predicted"/>
<dbReference type="AlphaFoldDB" id="A0AAN9P983"/>
<name>A0AAN9P983_CROPI</name>
<keyword evidence="2" id="KW-1185">Reference proteome</keyword>
<accession>A0AAN9P983</accession>
<dbReference type="EMBL" id="JAYWIO010000001">
    <property type="protein sequence ID" value="KAK7290135.1"/>
    <property type="molecule type" value="Genomic_DNA"/>
</dbReference>
<reference evidence="1 2" key="1">
    <citation type="submission" date="2024-01" db="EMBL/GenBank/DDBJ databases">
        <title>The genomes of 5 underutilized Papilionoideae crops provide insights into root nodulation and disease resistanc.</title>
        <authorList>
            <person name="Yuan L."/>
        </authorList>
    </citation>
    <scope>NUCLEOTIDE SEQUENCE [LARGE SCALE GENOMIC DNA]</scope>
    <source>
        <strain evidence="1">ZHUSHIDOU_FW_LH</strain>
        <tissue evidence="1">Leaf</tissue>
    </source>
</reference>
<dbReference type="Proteomes" id="UP001372338">
    <property type="component" value="Unassembled WGS sequence"/>
</dbReference>
<organism evidence="1 2">
    <name type="scientific">Crotalaria pallida</name>
    <name type="common">Smooth rattlebox</name>
    <name type="synonym">Crotalaria striata</name>
    <dbReference type="NCBI Taxonomy" id="3830"/>
    <lineage>
        <taxon>Eukaryota</taxon>
        <taxon>Viridiplantae</taxon>
        <taxon>Streptophyta</taxon>
        <taxon>Embryophyta</taxon>
        <taxon>Tracheophyta</taxon>
        <taxon>Spermatophyta</taxon>
        <taxon>Magnoliopsida</taxon>
        <taxon>eudicotyledons</taxon>
        <taxon>Gunneridae</taxon>
        <taxon>Pentapetalae</taxon>
        <taxon>rosids</taxon>
        <taxon>fabids</taxon>
        <taxon>Fabales</taxon>
        <taxon>Fabaceae</taxon>
        <taxon>Papilionoideae</taxon>
        <taxon>50 kb inversion clade</taxon>
        <taxon>genistoids sensu lato</taxon>
        <taxon>core genistoids</taxon>
        <taxon>Crotalarieae</taxon>
        <taxon>Crotalaria</taxon>
    </lineage>
</organism>